<dbReference type="InterPro" id="IPR002052">
    <property type="entry name" value="DNA_methylase_N6_adenine_CS"/>
</dbReference>
<dbReference type="NCBIfam" id="TIGR00536">
    <property type="entry name" value="hemK_fam"/>
    <property type="match status" value="1"/>
</dbReference>
<dbReference type="OrthoDB" id="9800643at2"/>
<comment type="similarity">
    <text evidence="4">Belongs to the protein N5-glutamine methyltransferase family. PrmB subfamily.</text>
</comment>
<dbReference type="EC" id="2.1.1.298" evidence="4"/>
<keyword evidence="2 4" id="KW-0808">Transferase</keyword>
<evidence type="ECO:0000256" key="2">
    <source>
        <dbReference type="ARBA" id="ARBA00022679"/>
    </source>
</evidence>
<keyword evidence="3 4" id="KW-0949">S-adenosyl-L-methionine</keyword>
<dbReference type="InterPro" id="IPR017127">
    <property type="entry name" value="Ribosome_uL3_MTase"/>
</dbReference>
<dbReference type="GO" id="GO:0005829">
    <property type="term" value="C:cytosol"/>
    <property type="evidence" value="ECO:0007669"/>
    <property type="project" value="TreeGrafter"/>
</dbReference>
<evidence type="ECO:0000313" key="6">
    <source>
        <dbReference type="EMBL" id="OFI35939.1"/>
    </source>
</evidence>
<dbReference type="HAMAP" id="MF_02125">
    <property type="entry name" value="L3_methyltr_PrmB"/>
    <property type="match status" value="1"/>
</dbReference>
<comment type="catalytic activity">
    <reaction evidence="4">
        <text>L-glutaminyl-[ribosomal protein uL3] + S-adenosyl-L-methionine = N(5)-methyl-L-glutaminyl-[ribosomal protein uL3] + S-adenosyl-L-homocysteine + H(+)</text>
        <dbReference type="Rhea" id="RHEA:45020"/>
        <dbReference type="Rhea" id="RHEA-COMP:11063"/>
        <dbReference type="Rhea" id="RHEA-COMP:11064"/>
        <dbReference type="ChEBI" id="CHEBI:15378"/>
        <dbReference type="ChEBI" id="CHEBI:30011"/>
        <dbReference type="ChEBI" id="CHEBI:57856"/>
        <dbReference type="ChEBI" id="CHEBI:59789"/>
        <dbReference type="ChEBI" id="CHEBI:61891"/>
        <dbReference type="EC" id="2.1.1.298"/>
    </reaction>
</comment>
<proteinExistence type="inferred from homology"/>
<dbReference type="GO" id="GO:0005840">
    <property type="term" value="C:ribosome"/>
    <property type="evidence" value="ECO:0007669"/>
    <property type="project" value="UniProtKB-KW"/>
</dbReference>
<dbReference type="RefSeq" id="WP_070174783.1">
    <property type="nucleotide sequence ID" value="NZ_BMJR01000004.1"/>
</dbReference>
<dbReference type="InterPro" id="IPR007848">
    <property type="entry name" value="Small_mtfrase_dom"/>
</dbReference>
<gene>
    <name evidence="4" type="primary">prmB</name>
    <name evidence="6" type="ORF">BFC17_09635</name>
</gene>
<dbReference type="GO" id="GO:0036009">
    <property type="term" value="F:protein-glutamine N-methyltransferase activity"/>
    <property type="evidence" value="ECO:0007669"/>
    <property type="project" value="UniProtKB-UniRule"/>
</dbReference>
<dbReference type="Pfam" id="PF05175">
    <property type="entry name" value="MTS"/>
    <property type="match status" value="1"/>
</dbReference>
<comment type="function">
    <text evidence="4">Methylates ribosomal protein uL3 on a specific glutamine residue.</text>
</comment>
<organism evidence="6 7">
    <name type="scientific">Alteromonas lipolytica</name>
    <dbReference type="NCBI Taxonomy" id="1856405"/>
    <lineage>
        <taxon>Bacteria</taxon>
        <taxon>Pseudomonadati</taxon>
        <taxon>Pseudomonadota</taxon>
        <taxon>Gammaproteobacteria</taxon>
        <taxon>Alteromonadales</taxon>
        <taxon>Alteromonadaceae</taxon>
        <taxon>Alteromonas/Salinimonas group</taxon>
        <taxon>Alteromonas</taxon>
    </lineage>
</organism>
<dbReference type="PROSITE" id="PS00092">
    <property type="entry name" value="N6_MTASE"/>
    <property type="match status" value="1"/>
</dbReference>
<evidence type="ECO:0000256" key="1">
    <source>
        <dbReference type="ARBA" id="ARBA00022603"/>
    </source>
</evidence>
<dbReference type="EMBL" id="MJIC01000004">
    <property type="protein sequence ID" value="OFI35939.1"/>
    <property type="molecule type" value="Genomic_DNA"/>
</dbReference>
<keyword evidence="6" id="KW-0687">Ribonucleoprotein</keyword>
<dbReference type="SUPFAM" id="SSF53335">
    <property type="entry name" value="S-adenosyl-L-methionine-dependent methyltransferases"/>
    <property type="match status" value="1"/>
</dbReference>
<protein>
    <recommendedName>
        <fullName evidence="4">Ribosomal protein uL3 glutamine methyltransferase</fullName>
        <shortName evidence="4">uL3 MTase</shortName>
        <ecNumber evidence="4">2.1.1.298</ecNumber>
    </recommendedName>
    <alternativeName>
        <fullName evidence="4">N5-glutamine methyltransferase PrmB</fullName>
    </alternativeName>
</protein>
<reference evidence="6 7" key="1">
    <citation type="submission" date="2016-09" db="EMBL/GenBank/DDBJ databases">
        <title>Alteromonas lipolytica, a new species isolated from sea water.</title>
        <authorList>
            <person name="Wu Y.-H."/>
            <person name="Cheng H."/>
            <person name="Xu X.-W."/>
        </authorList>
    </citation>
    <scope>NUCLEOTIDE SEQUENCE [LARGE SCALE GENOMIC DNA]</scope>
    <source>
        <strain evidence="6 7">JW12</strain>
    </source>
</reference>
<dbReference type="GO" id="GO:0032259">
    <property type="term" value="P:methylation"/>
    <property type="evidence" value="ECO:0007669"/>
    <property type="project" value="UniProtKB-KW"/>
</dbReference>
<dbReference type="InterPro" id="IPR004556">
    <property type="entry name" value="HemK-like"/>
</dbReference>
<dbReference type="Gene3D" id="3.40.50.150">
    <property type="entry name" value="Vaccinia Virus protein VP39"/>
    <property type="match status" value="1"/>
</dbReference>
<dbReference type="PIRSF" id="PIRSF037167">
    <property type="entry name" value="Mtase_YfcB_prd"/>
    <property type="match status" value="1"/>
</dbReference>
<dbReference type="STRING" id="1856405.BFC17_09635"/>
<dbReference type="GO" id="GO:0003676">
    <property type="term" value="F:nucleic acid binding"/>
    <property type="evidence" value="ECO:0007669"/>
    <property type="project" value="InterPro"/>
</dbReference>
<dbReference type="PANTHER" id="PTHR47806">
    <property type="entry name" value="50S RIBOSOMAL PROTEIN L3 GLUTAMINE METHYLTRANSFERASE"/>
    <property type="match status" value="1"/>
</dbReference>
<evidence type="ECO:0000259" key="5">
    <source>
        <dbReference type="Pfam" id="PF05175"/>
    </source>
</evidence>
<feature type="domain" description="Methyltransferase small" evidence="5">
    <location>
        <begin position="132"/>
        <end position="220"/>
    </location>
</feature>
<dbReference type="InterPro" id="IPR029063">
    <property type="entry name" value="SAM-dependent_MTases_sf"/>
</dbReference>
<dbReference type="CDD" id="cd02440">
    <property type="entry name" value="AdoMet_MTases"/>
    <property type="match status" value="1"/>
</dbReference>
<dbReference type="Proteomes" id="UP000176037">
    <property type="component" value="Unassembled WGS sequence"/>
</dbReference>
<comment type="caution">
    <text evidence="6">The sequence shown here is derived from an EMBL/GenBank/DDBJ whole genome shotgun (WGS) entry which is preliminary data.</text>
</comment>
<dbReference type="AlphaFoldDB" id="A0A1E8FJ18"/>
<keyword evidence="1 4" id="KW-0489">Methyltransferase</keyword>
<evidence type="ECO:0000313" key="7">
    <source>
        <dbReference type="Proteomes" id="UP000176037"/>
    </source>
</evidence>
<dbReference type="Gene3D" id="1.10.8.10">
    <property type="entry name" value="DNA helicase RuvA subunit, C-terminal domain"/>
    <property type="match status" value="1"/>
</dbReference>
<dbReference type="PANTHER" id="PTHR47806:SF1">
    <property type="entry name" value="RIBOSOMAL PROTEIN UL3 GLUTAMINE METHYLTRANSFERASE"/>
    <property type="match status" value="1"/>
</dbReference>
<keyword evidence="7" id="KW-1185">Reference proteome</keyword>
<dbReference type="NCBIfam" id="TIGR03533">
    <property type="entry name" value="L3_gln_methyl"/>
    <property type="match status" value="1"/>
</dbReference>
<evidence type="ECO:0000256" key="3">
    <source>
        <dbReference type="ARBA" id="ARBA00022691"/>
    </source>
</evidence>
<accession>A0A1E8FJ18</accession>
<name>A0A1E8FJ18_9ALTE</name>
<dbReference type="FunFam" id="3.40.50.150:FF:000042">
    <property type="entry name" value="50S ribosomal protein L3 glutamine methyltransferase"/>
    <property type="match status" value="1"/>
</dbReference>
<evidence type="ECO:0000256" key="4">
    <source>
        <dbReference type="HAMAP-Rule" id="MF_02125"/>
    </source>
</evidence>
<keyword evidence="6" id="KW-0689">Ribosomal protein</keyword>
<sequence length="311" mass="34627">MTDKFYLDEAISDLHSILDMVRWAVSRFNDAELFYGHGTDNAWDEAVSLVFYALHLPHSLTAQTGDGVFAARLTKSERTKVAELVLQRVQTRLPLPYITHEAWFCELPFYVDERVLIPRSPFAELIQQEFVPYLQDKPQRILDLCTGGGCIAIALAYAFDEAEVDAVDISSDALEVAELNIQEHGLGGRVIPLYSDLFAQLEGQKYDLIVSNPPYVDSEDMADLPVEFQHEPELALAAGDDGLDLVEIMIAQAGNYLTDNGVMFVEVGNSLVHMEARFPGLAIEWVELAQGGHGIFAVTKTALDSYNQQEK</sequence>